<evidence type="ECO:0000313" key="5">
    <source>
        <dbReference type="Proteomes" id="UP000252519"/>
    </source>
</evidence>
<dbReference type="SUPFAM" id="SSF82671">
    <property type="entry name" value="SEA domain"/>
    <property type="match status" value="1"/>
</dbReference>
<keyword evidence="2" id="KW-0812">Transmembrane</keyword>
<comment type="caution">
    <text evidence="4">The sequence shown here is derived from an EMBL/GenBank/DDBJ whole genome shotgun (WGS) entry which is preliminary data.</text>
</comment>
<reference evidence="4 5" key="1">
    <citation type="submission" date="2014-10" db="EMBL/GenBank/DDBJ databases">
        <title>Draft genome of the hookworm Ancylostoma caninum.</title>
        <authorList>
            <person name="Mitreva M."/>
        </authorList>
    </citation>
    <scope>NUCLEOTIDE SEQUENCE [LARGE SCALE GENOMIC DNA]</scope>
    <source>
        <strain evidence="4 5">Baltimore</strain>
    </source>
</reference>
<feature type="domain" description="SEA" evidence="3">
    <location>
        <begin position="42"/>
        <end position="155"/>
    </location>
</feature>
<evidence type="ECO:0000256" key="1">
    <source>
        <dbReference type="SAM" id="MobiDB-lite"/>
    </source>
</evidence>
<name>A0A368FTT8_ANCCA</name>
<dbReference type="AlphaFoldDB" id="A0A368FTT8"/>
<dbReference type="Gene3D" id="3.30.70.960">
    <property type="entry name" value="SEA domain"/>
    <property type="match status" value="1"/>
</dbReference>
<feature type="non-terminal residue" evidence="4">
    <location>
        <position position="1"/>
    </location>
</feature>
<dbReference type="EMBL" id="JOJR01000811">
    <property type="protein sequence ID" value="RCN34210.1"/>
    <property type="molecule type" value="Genomic_DNA"/>
</dbReference>
<evidence type="ECO:0000259" key="3">
    <source>
        <dbReference type="PROSITE" id="PS50024"/>
    </source>
</evidence>
<evidence type="ECO:0000256" key="2">
    <source>
        <dbReference type="SAM" id="Phobius"/>
    </source>
</evidence>
<feature type="compositionally biased region" description="Basic and acidic residues" evidence="1">
    <location>
        <begin position="17"/>
        <end position="35"/>
    </location>
</feature>
<evidence type="ECO:0000313" key="4">
    <source>
        <dbReference type="EMBL" id="RCN34210.1"/>
    </source>
</evidence>
<dbReference type="InterPro" id="IPR036364">
    <property type="entry name" value="SEA_dom_sf"/>
</dbReference>
<feature type="region of interest" description="Disordered" evidence="1">
    <location>
        <begin position="1"/>
        <end position="48"/>
    </location>
</feature>
<keyword evidence="2" id="KW-1133">Transmembrane helix</keyword>
<dbReference type="PROSITE" id="PS50024">
    <property type="entry name" value="SEA"/>
    <property type="match status" value="1"/>
</dbReference>
<accession>A0A368FTT8</accession>
<dbReference type="Proteomes" id="UP000252519">
    <property type="component" value="Unassembled WGS sequence"/>
</dbReference>
<organism evidence="4 5">
    <name type="scientific">Ancylostoma caninum</name>
    <name type="common">Dog hookworm</name>
    <dbReference type="NCBI Taxonomy" id="29170"/>
    <lineage>
        <taxon>Eukaryota</taxon>
        <taxon>Metazoa</taxon>
        <taxon>Ecdysozoa</taxon>
        <taxon>Nematoda</taxon>
        <taxon>Chromadorea</taxon>
        <taxon>Rhabditida</taxon>
        <taxon>Rhabditina</taxon>
        <taxon>Rhabditomorpha</taxon>
        <taxon>Strongyloidea</taxon>
        <taxon>Ancylostomatidae</taxon>
        <taxon>Ancylostomatinae</taxon>
        <taxon>Ancylostoma</taxon>
    </lineage>
</organism>
<keyword evidence="5" id="KW-1185">Reference proteome</keyword>
<proteinExistence type="predicted"/>
<dbReference type="OrthoDB" id="5848610at2759"/>
<dbReference type="InterPro" id="IPR000082">
    <property type="entry name" value="SEA_dom"/>
</dbReference>
<sequence>LNLSPNLSLNPSPEPQPEPHPEPKPESRPEPHQPGDDETPQNLKKSSLTMRITSIEYMEEFADKMSGKYRKLCDQVIPQISTILKTVMNDNFVKFEVESLAKGSVIVNGVIYTHEDITDAEELATKIETLVSSNGSRLGQNEVDSRSITVNGIPSRAYVEHVHSSYPQSSSPSPLLIGSVIAVGVLVILIVAFIVIAESLQELMLNTCIRPTLKVHLHHLF</sequence>
<dbReference type="STRING" id="29170.A0A368FTT8"/>
<feature type="compositionally biased region" description="Low complexity" evidence="1">
    <location>
        <begin position="1"/>
        <end position="11"/>
    </location>
</feature>
<gene>
    <name evidence="4" type="ORF">ANCCAN_19953</name>
</gene>
<protein>
    <submittedName>
        <fullName evidence="4">SEA domain protein</fullName>
    </submittedName>
</protein>
<dbReference type="Pfam" id="PF01390">
    <property type="entry name" value="SEA"/>
    <property type="match status" value="1"/>
</dbReference>
<feature type="transmembrane region" description="Helical" evidence="2">
    <location>
        <begin position="175"/>
        <end position="197"/>
    </location>
</feature>
<keyword evidence="2" id="KW-0472">Membrane</keyword>